<evidence type="ECO:0000256" key="1">
    <source>
        <dbReference type="ARBA" id="ARBA00004127"/>
    </source>
</evidence>
<dbReference type="PANTHER" id="PTHR10989">
    <property type="entry name" value="ANDROGEN-INDUCED PROTEIN 1-RELATED"/>
    <property type="match status" value="1"/>
</dbReference>
<comment type="caution">
    <text evidence="7">The sequence shown here is derived from an EMBL/GenBank/DDBJ whole genome shotgun (WGS) entry which is preliminary data.</text>
</comment>
<keyword evidence="2 6" id="KW-0812">Transmembrane</keyword>
<dbReference type="PANTHER" id="PTHR10989:SF16">
    <property type="entry name" value="AT02829P-RELATED"/>
    <property type="match status" value="1"/>
</dbReference>
<evidence type="ECO:0000313" key="7">
    <source>
        <dbReference type="EMBL" id="KAH7132497.1"/>
    </source>
</evidence>
<proteinExistence type="predicted"/>
<reference evidence="7" key="1">
    <citation type="journal article" date="2021" name="Nat. Commun.">
        <title>Genetic determinants of endophytism in the Arabidopsis root mycobiome.</title>
        <authorList>
            <person name="Mesny F."/>
            <person name="Miyauchi S."/>
            <person name="Thiergart T."/>
            <person name="Pickel B."/>
            <person name="Atanasova L."/>
            <person name="Karlsson M."/>
            <person name="Huettel B."/>
            <person name="Barry K.W."/>
            <person name="Haridas S."/>
            <person name="Chen C."/>
            <person name="Bauer D."/>
            <person name="Andreopoulos W."/>
            <person name="Pangilinan J."/>
            <person name="LaButti K."/>
            <person name="Riley R."/>
            <person name="Lipzen A."/>
            <person name="Clum A."/>
            <person name="Drula E."/>
            <person name="Henrissat B."/>
            <person name="Kohler A."/>
            <person name="Grigoriev I.V."/>
            <person name="Martin F.M."/>
            <person name="Hacquard S."/>
        </authorList>
    </citation>
    <scope>NUCLEOTIDE SEQUENCE</scope>
    <source>
        <strain evidence="7">MPI-CAGE-CH-0243</strain>
    </source>
</reference>
<evidence type="ECO:0000256" key="4">
    <source>
        <dbReference type="ARBA" id="ARBA00023136"/>
    </source>
</evidence>
<dbReference type="GO" id="GO:0012505">
    <property type="term" value="C:endomembrane system"/>
    <property type="evidence" value="ECO:0007669"/>
    <property type="project" value="UniProtKB-SubCell"/>
</dbReference>
<evidence type="ECO:0000313" key="8">
    <source>
        <dbReference type="Proteomes" id="UP000700596"/>
    </source>
</evidence>
<comment type="subcellular location">
    <subcellularLocation>
        <location evidence="1">Endomembrane system</location>
        <topology evidence="1">Multi-pass membrane protein</topology>
    </subcellularLocation>
</comment>
<protein>
    <submittedName>
        <fullName evidence="7">FAR-17a/AIG1-like protein</fullName>
    </submittedName>
</protein>
<feature type="transmembrane region" description="Helical" evidence="6">
    <location>
        <begin position="96"/>
        <end position="115"/>
    </location>
</feature>
<feature type="transmembrane region" description="Helical" evidence="6">
    <location>
        <begin position="206"/>
        <end position="234"/>
    </location>
</feature>
<keyword evidence="3 6" id="KW-1133">Transmembrane helix</keyword>
<dbReference type="OrthoDB" id="1898221at2759"/>
<keyword evidence="8" id="KW-1185">Reference proteome</keyword>
<feature type="transmembrane region" description="Helical" evidence="6">
    <location>
        <begin position="29"/>
        <end position="48"/>
    </location>
</feature>
<evidence type="ECO:0000256" key="2">
    <source>
        <dbReference type="ARBA" id="ARBA00022692"/>
    </source>
</evidence>
<dbReference type="Proteomes" id="UP000700596">
    <property type="component" value="Unassembled WGS sequence"/>
</dbReference>
<evidence type="ECO:0000256" key="6">
    <source>
        <dbReference type="SAM" id="Phobius"/>
    </source>
</evidence>
<feature type="transmembrane region" description="Helical" evidence="6">
    <location>
        <begin position="60"/>
        <end position="84"/>
    </location>
</feature>
<gene>
    <name evidence="7" type="ORF">B0J11DRAFT_521844</name>
</gene>
<feature type="transmembrane region" description="Helical" evidence="6">
    <location>
        <begin position="137"/>
        <end position="155"/>
    </location>
</feature>
<organism evidence="7 8">
    <name type="scientific">Dendryphion nanum</name>
    <dbReference type="NCBI Taxonomy" id="256645"/>
    <lineage>
        <taxon>Eukaryota</taxon>
        <taxon>Fungi</taxon>
        <taxon>Dikarya</taxon>
        <taxon>Ascomycota</taxon>
        <taxon>Pezizomycotina</taxon>
        <taxon>Dothideomycetes</taxon>
        <taxon>Pleosporomycetidae</taxon>
        <taxon>Pleosporales</taxon>
        <taxon>Torulaceae</taxon>
        <taxon>Dendryphion</taxon>
    </lineage>
</organism>
<keyword evidence="4 6" id="KW-0472">Membrane</keyword>
<dbReference type="Pfam" id="PF04750">
    <property type="entry name" value="Far-17a_AIG1"/>
    <property type="match status" value="1"/>
</dbReference>
<accession>A0A9P9IT82</accession>
<feature type="region of interest" description="Disordered" evidence="5">
    <location>
        <begin position="1"/>
        <end position="20"/>
    </location>
</feature>
<dbReference type="InterPro" id="IPR006838">
    <property type="entry name" value="ADTRP_AIG1"/>
</dbReference>
<name>A0A9P9IT82_9PLEO</name>
<dbReference type="GO" id="GO:0016020">
    <property type="term" value="C:membrane"/>
    <property type="evidence" value="ECO:0007669"/>
    <property type="project" value="InterPro"/>
</dbReference>
<evidence type="ECO:0000256" key="3">
    <source>
        <dbReference type="ARBA" id="ARBA00022989"/>
    </source>
</evidence>
<dbReference type="AlphaFoldDB" id="A0A9P9IT82"/>
<dbReference type="EMBL" id="JAGMWT010000003">
    <property type="protein sequence ID" value="KAH7132497.1"/>
    <property type="molecule type" value="Genomic_DNA"/>
</dbReference>
<evidence type="ECO:0000256" key="5">
    <source>
        <dbReference type="SAM" id="MobiDB-lite"/>
    </source>
</evidence>
<feature type="transmembrane region" description="Helical" evidence="6">
    <location>
        <begin position="167"/>
        <end position="186"/>
    </location>
</feature>
<sequence>MSASSQRPEELSRRHPLQRLDSPSKGFSGAFHAVGLVSFYTCFKFLIANPNTITSAYGWHFQYLTIIGLAISTLSFASGLLADVTSSRQLFALKNYLALVAAPIEILISILYWSLRTISPSLVVPSDLPMLPLWNDLNFHLFPAILLSVDALLLSPPWPTSPVNPNAPLITLTSSTGLAFAYWFWIEWCYSYNGFYPYPIFELLSTLQRVGLFAISGATMWVVGSGLRVLYAYINGYERLDDRKGGKKI</sequence>